<dbReference type="GeneID" id="113575730"/>
<feature type="region of interest" description="Disordered" evidence="2">
    <location>
        <begin position="471"/>
        <end position="492"/>
    </location>
</feature>
<evidence type="ECO:0000256" key="2">
    <source>
        <dbReference type="SAM" id="MobiDB-lite"/>
    </source>
</evidence>
<feature type="region of interest" description="Disordered" evidence="2">
    <location>
        <begin position="1"/>
        <end position="97"/>
    </location>
</feature>
<evidence type="ECO:0000256" key="1">
    <source>
        <dbReference type="SAM" id="Coils"/>
    </source>
</evidence>
<reference evidence="3" key="3">
    <citation type="submission" date="2025-09" db="UniProtKB">
        <authorList>
            <consortium name="Ensembl"/>
        </authorList>
    </citation>
    <scope>IDENTIFICATION</scope>
</reference>
<sequence>MMRIGTPGSLTTTTATLEQEHERGIRRLRLTLRPEDSSSRQNERTKGPPHSEGKMVNSSWMRKNGLVQRESPQGRESPVDDKPYGSVSDGVERGPMSEPRVFGVVQLTGDHQQQEMTARDWPVSHLRDEMRYIRDVRDSLEKVRERMYGQFGGMQQSIQKLSQDLKLANSQKLYLEAEVRMGQAALDSFDQMNSSLISANIDLQKSLLETCQGRVGSREEMRALRASFEKTEQRLREREKQLIVAQAENRELKEQVEANREASARALREMNAKLQREYEEKLQELQRKHAQETEALRAQLEDYTCRLEEAERNMRLAEAKIAERDQRISEVERLLDCMAQEKGELTQKLCDCEKRLRSLENGDQTDSGGMKKTEQLQLQKATSDLKERIKHLNDMVFCQQRKVKTMIEEVETLRASVAQKDMYISELLDRIAIVECENNEFEDKLKYFMSVQSVTENKPLTKEVGVGCDLPVRQNDTESHKSLIQSRTTPTLRSPSRLEYSLLQYTPMQYSSMLSSNTQQTATSPGEDASDSSPAQSDSEEPASPKSPVSELSPSNSNPSRSSPSRIHTPFMKLMELSAKYKVNEIGISEVN</sequence>
<organism evidence="3 4">
    <name type="scientific">Electrophorus electricus</name>
    <name type="common">Electric eel</name>
    <name type="synonym">Gymnotus electricus</name>
    <dbReference type="NCBI Taxonomy" id="8005"/>
    <lineage>
        <taxon>Eukaryota</taxon>
        <taxon>Metazoa</taxon>
        <taxon>Chordata</taxon>
        <taxon>Craniata</taxon>
        <taxon>Vertebrata</taxon>
        <taxon>Euteleostomi</taxon>
        <taxon>Actinopterygii</taxon>
        <taxon>Neopterygii</taxon>
        <taxon>Teleostei</taxon>
        <taxon>Ostariophysi</taxon>
        <taxon>Gymnotiformes</taxon>
        <taxon>Gymnotoidei</taxon>
        <taxon>Gymnotidae</taxon>
        <taxon>Electrophorus</taxon>
    </lineage>
</organism>
<dbReference type="PANTHER" id="PTHR23171">
    <property type="entry name" value="GDOWN1"/>
    <property type="match status" value="1"/>
</dbReference>
<dbReference type="PANTHER" id="PTHR23171:SF3">
    <property type="entry name" value="COILED-COIL DOMAIN-CONTAINING PROTEIN 68"/>
    <property type="match status" value="1"/>
</dbReference>
<dbReference type="GO" id="GO:0035556">
    <property type="term" value="P:intracellular signal transduction"/>
    <property type="evidence" value="ECO:0007669"/>
    <property type="project" value="TreeGrafter"/>
</dbReference>
<keyword evidence="1" id="KW-0175">Coiled coil</keyword>
<dbReference type="Proteomes" id="UP000314983">
    <property type="component" value="Chromosome 21"/>
</dbReference>
<dbReference type="CTD" id="100820829"/>
<feature type="compositionally biased region" description="Basic and acidic residues" evidence="2">
    <location>
        <begin position="32"/>
        <end position="53"/>
    </location>
</feature>
<dbReference type="Ensembl" id="ENSEEET00000057420.1">
    <property type="protein sequence ID" value="ENSEEEP00000052809.1"/>
    <property type="gene ID" value="ENSEEEG00000017838.2"/>
</dbReference>
<protein>
    <recommendedName>
        <fullName evidence="5">Myocardial zonula adherens protein</fullName>
    </recommendedName>
</protein>
<proteinExistence type="predicted"/>
<feature type="coiled-coil region" evidence="1">
    <location>
        <begin position="218"/>
        <end position="348"/>
    </location>
</feature>
<dbReference type="AlphaFoldDB" id="A0AAY5E8D4"/>
<dbReference type="InterPro" id="IPR051375">
    <property type="entry name" value="Tuftelin_GRINL1A/MYZAP/CCD68"/>
</dbReference>
<reference evidence="3 4" key="1">
    <citation type="submission" date="2020-05" db="EMBL/GenBank/DDBJ databases">
        <title>Electrophorus electricus (electric eel) genome, fEleEle1, primary haplotype.</title>
        <authorList>
            <person name="Myers G."/>
            <person name="Meyer A."/>
            <person name="Fedrigo O."/>
            <person name="Formenti G."/>
            <person name="Rhie A."/>
            <person name="Tracey A."/>
            <person name="Sims Y."/>
            <person name="Jarvis E.D."/>
        </authorList>
    </citation>
    <scope>NUCLEOTIDE SEQUENCE [LARGE SCALE GENOMIC DNA]</scope>
</reference>
<accession>A0AAY5E8D4</accession>
<reference evidence="3" key="2">
    <citation type="submission" date="2025-08" db="UniProtKB">
        <authorList>
            <consortium name="Ensembl"/>
        </authorList>
    </citation>
    <scope>IDENTIFICATION</scope>
</reference>
<evidence type="ECO:0008006" key="5">
    <source>
        <dbReference type="Google" id="ProtNLM"/>
    </source>
</evidence>
<name>A0AAY5E8D4_ELEEL</name>
<evidence type="ECO:0000313" key="4">
    <source>
        <dbReference type="Proteomes" id="UP000314983"/>
    </source>
</evidence>
<feature type="compositionally biased region" description="Polar residues" evidence="2">
    <location>
        <begin position="482"/>
        <end position="492"/>
    </location>
</feature>
<gene>
    <name evidence="3" type="primary">myzap</name>
</gene>
<feature type="compositionally biased region" description="Polar residues" evidence="2">
    <location>
        <begin position="513"/>
        <end position="524"/>
    </location>
</feature>
<dbReference type="GeneTree" id="ENSGT00950000183065"/>
<evidence type="ECO:0000313" key="3">
    <source>
        <dbReference type="Ensembl" id="ENSEEEP00000052809.1"/>
    </source>
</evidence>
<feature type="compositionally biased region" description="Low complexity" evidence="2">
    <location>
        <begin position="531"/>
        <end position="565"/>
    </location>
</feature>
<dbReference type="RefSeq" id="XP_035376845.1">
    <property type="nucleotide sequence ID" value="XM_035520952.1"/>
</dbReference>
<feature type="region of interest" description="Disordered" evidence="2">
    <location>
        <begin position="513"/>
        <end position="569"/>
    </location>
</feature>
<keyword evidence="4" id="KW-1185">Reference proteome</keyword>
<dbReference type="RefSeq" id="XP_035376844.1">
    <property type="nucleotide sequence ID" value="XM_035520951.1"/>
</dbReference>